<dbReference type="Pfam" id="PF10551">
    <property type="entry name" value="MULE"/>
    <property type="match status" value="1"/>
</dbReference>
<dbReference type="Pfam" id="PF04500">
    <property type="entry name" value="FLYWCH"/>
    <property type="match status" value="1"/>
</dbReference>
<reference evidence="7" key="1">
    <citation type="submission" date="2022-11" db="UniProtKB">
        <authorList>
            <consortium name="WormBaseParasite"/>
        </authorList>
    </citation>
    <scope>IDENTIFICATION</scope>
</reference>
<sequence length="517" mass="59829">MALFRFIEVKSQRGKSLLSYQNFEYQFENESRMEQGWEYWRCPVRPPYCPGRATIQSPWLIDEEGIRYKMGRVTKEHNHAATIGSKDIRKANQRLREEARSDFPTSSRKIVREVRGNLPVDVRVGAPSATNMRCNYNNAKRKHQELVGDVGLDVLPTANIVIPEALQDRVIFNEIIRGERMIIFASEFGLMTLMNHLDEVAVDGTFDSSPRGFMQLYTMSCIIEHCAVPCVYALMPNKEQESYVRFFEAIRDSIGHNWAPTRIMSDFESASISAAAIVFPNVVQSGCLFHLGKALYRRIQRLPNLHNNYMQNVEFQRSIRSLQALAFVPQGLVYTYFCILISTLELNNELQELIIYFINTWIGPRHIIQQENPINDQNGENMGGVADNWIRGQIYAMNMGNRDALFPIQIWNMVDRVADGLSRTNNSVEGWHSVWNVHLKGTNRLSTFVRKMIEEDNLWDDRINDYYAAPANGIRGPHETRKRKYINQDNNLTAILNDFNNREPLTYLRSCAYHLHF</sequence>
<evidence type="ECO:0000313" key="6">
    <source>
        <dbReference type="Proteomes" id="UP000887563"/>
    </source>
</evidence>
<feature type="domain" description="MULE transposase" evidence="5">
    <location>
        <begin position="201"/>
        <end position="293"/>
    </location>
</feature>
<dbReference type="AlphaFoldDB" id="A0A914KRB5"/>
<dbReference type="PANTHER" id="PTHR47160">
    <property type="entry name" value="PUTATIVE-RELATED"/>
    <property type="match status" value="1"/>
</dbReference>
<evidence type="ECO:0000259" key="4">
    <source>
        <dbReference type="Pfam" id="PF04500"/>
    </source>
</evidence>
<dbReference type="InterPro" id="IPR007588">
    <property type="entry name" value="Znf_FLYWCH"/>
</dbReference>
<keyword evidence="1" id="KW-0479">Metal-binding</keyword>
<keyword evidence="6" id="KW-1185">Reference proteome</keyword>
<name>A0A914KRB5_MELIC</name>
<dbReference type="Gene3D" id="2.20.25.240">
    <property type="match status" value="1"/>
</dbReference>
<evidence type="ECO:0000259" key="5">
    <source>
        <dbReference type="Pfam" id="PF10551"/>
    </source>
</evidence>
<dbReference type="GO" id="GO:0008270">
    <property type="term" value="F:zinc ion binding"/>
    <property type="evidence" value="ECO:0007669"/>
    <property type="project" value="UniProtKB-KW"/>
</dbReference>
<keyword evidence="3" id="KW-0862">Zinc</keyword>
<evidence type="ECO:0000313" key="7">
    <source>
        <dbReference type="WBParaSite" id="Minc3s00084g04021"/>
    </source>
</evidence>
<dbReference type="PANTHER" id="PTHR47160:SF10">
    <property type="entry name" value="MULE TRANSPOSASE DOMAIN-CONTAINING PROTEIN"/>
    <property type="match status" value="1"/>
</dbReference>
<proteinExistence type="predicted"/>
<keyword evidence="2" id="KW-0863">Zinc-finger</keyword>
<protein>
    <submittedName>
        <fullName evidence="7">MULE transposase domain-containing protein</fullName>
    </submittedName>
</protein>
<evidence type="ECO:0000256" key="3">
    <source>
        <dbReference type="ARBA" id="ARBA00022833"/>
    </source>
</evidence>
<evidence type="ECO:0000256" key="2">
    <source>
        <dbReference type="ARBA" id="ARBA00022771"/>
    </source>
</evidence>
<dbReference type="WBParaSite" id="Minc3s00084g04021">
    <property type="protein sequence ID" value="Minc3s00084g04021"/>
    <property type="gene ID" value="Minc3s00084g04021"/>
</dbReference>
<accession>A0A914KRB5</accession>
<evidence type="ECO:0000256" key="1">
    <source>
        <dbReference type="ARBA" id="ARBA00022723"/>
    </source>
</evidence>
<organism evidence="6 7">
    <name type="scientific">Meloidogyne incognita</name>
    <name type="common">Southern root-knot nematode worm</name>
    <name type="synonym">Oxyuris incognita</name>
    <dbReference type="NCBI Taxonomy" id="6306"/>
    <lineage>
        <taxon>Eukaryota</taxon>
        <taxon>Metazoa</taxon>
        <taxon>Ecdysozoa</taxon>
        <taxon>Nematoda</taxon>
        <taxon>Chromadorea</taxon>
        <taxon>Rhabditida</taxon>
        <taxon>Tylenchina</taxon>
        <taxon>Tylenchomorpha</taxon>
        <taxon>Tylenchoidea</taxon>
        <taxon>Meloidogynidae</taxon>
        <taxon>Meloidogyninae</taxon>
        <taxon>Meloidogyne</taxon>
        <taxon>Meloidogyne incognita group</taxon>
    </lineage>
</organism>
<dbReference type="InterPro" id="IPR018289">
    <property type="entry name" value="MULE_transposase_dom"/>
</dbReference>
<dbReference type="Proteomes" id="UP000887563">
    <property type="component" value="Unplaced"/>
</dbReference>
<feature type="domain" description="FLYWCH-type" evidence="4">
    <location>
        <begin position="9"/>
        <end position="79"/>
    </location>
</feature>